<accession>A0AAV2Z0P4</accession>
<dbReference type="AlphaFoldDB" id="A0AAV2Z0P4"/>
<reference evidence="1" key="1">
    <citation type="submission" date="2022-11" db="EMBL/GenBank/DDBJ databases">
        <authorList>
            <person name="Morgan W.R."/>
            <person name="Tartar A."/>
        </authorList>
    </citation>
    <scope>NUCLEOTIDE SEQUENCE</scope>
    <source>
        <strain evidence="1">ARSEF 373</strain>
    </source>
</reference>
<gene>
    <name evidence="1" type="ORF">N0F65_006128</name>
</gene>
<reference evidence="1" key="2">
    <citation type="journal article" date="2023" name="Microbiol Resour">
        <title>Decontamination and Annotation of the Draft Genome Sequence of the Oomycete Lagenidium giganteum ARSEF 373.</title>
        <authorList>
            <person name="Morgan W.R."/>
            <person name="Tartar A."/>
        </authorList>
    </citation>
    <scope>NUCLEOTIDE SEQUENCE</scope>
    <source>
        <strain evidence="1">ARSEF 373</strain>
    </source>
</reference>
<evidence type="ECO:0000313" key="2">
    <source>
        <dbReference type="Proteomes" id="UP001146120"/>
    </source>
</evidence>
<organism evidence="1 2">
    <name type="scientific">Lagenidium giganteum</name>
    <dbReference type="NCBI Taxonomy" id="4803"/>
    <lineage>
        <taxon>Eukaryota</taxon>
        <taxon>Sar</taxon>
        <taxon>Stramenopiles</taxon>
        <taxon>Oomycota</taxon>
        <taxon>Peronosporomycetes</taxon>
        <taxon>Pythiales</taxon>
        <taxon>Pythiaceae</taxon>
    </lineage>
</organism>
<comment type="caution">
    <text evidence="1">The sequence shown here is derived from an EMBL/GenBank/DDBJ whole genome shotgun (WGS) entry which is preliminary data.</text>
</comment>
<dbReference type="PANTHER" id="PTHR40866:SF1">
    <property type="entry name" value="BED-TYPE DOMAIN-CONTAINING PROTEIN"/>
    <property type="match status" value="1"/>
</dbReference>
<sequence>MINKLISLFAMSSKQVSEFFFTQASPGLFKCKICGSERKQATKTGYSNLLSHLRLKHPAFQERYDDCIRRNDASLDSFALVDEATDEANNNGKCEGFHAPGCERVGQVIASEIGNSVFGLIMGGWSTGVIHLLGVIAVYECNGVRCERSIGISPMEHGQTGDAHIEPLKAILDMYGLDMSMMKFMVSDNCPTNLSVASKTDIPHREVPKQEQTVEIVNSKNFENALVKLGNDALLSATDKAQLAPFF</sequence>
<keyword evidence="2" id="KW-1185">Reference proteome</keyword>
<protein>
    <recommendedName>
        <fullName evidence="3">BED-type domain-containing protein</fullName>
    </recommendedName>
</protein>
<proteinExistence type="predicted"/>
<evidence type="ECO:0008006" key="3">
    <source>
        <dbReference type="Google" id="ProtNLM"/>
    </source>
</evidence>
<dbReference type="PANTHER" id="PTHR40866">
    <property type="entry name" value="BED-TYPE DOMAIN-CONTAINING PROTEIN"/>
    <property type="match status" value="1"/>
</dbReference>
<dbReference type="Proteomes" id="UP001146120">
    <property type="component" value="Unassembled WGS sequence"/>
</dbReference>
<name>A0AAV2Z0P4_9STRA</name>
<evidence type="ECO:0000313" key="1">
    <source>
        <dbReference type="EMBL" id="DBA00928.1"/>
    </source>
</evidence>
<dbReference type="EMBL" id="DAKRPA010000056">
    <property type="protein sequence ID" value="DBA00928.1"/>
    <property type="molecule type" value="Genomic_DNA"/>
</dbReference>